<dbReference type="EnsemblMetazoa" id="BGLB034917-RA">
    <property type="protein sequence ID" value="BGLB034917-PA"/>
    <property type="gene ID" value="BGLB034917"/>
</dbReference>
<proteinExistence type="predicted"/>
<dbReference type="OrthoDB" id="10341994at2759"/>
<reference evidence="1" key="1">
    <citation type="submission" date="2020-05" db="UniProtKB">
        <authorList>
            <consortium name="EnsemblMetazoa"/>
        </authorList>
    </citation>
    <scope>IDENTIFICATION</scope>
    <source>
        <strain evidence="1">BB02</strain>
    </source>
</reference>
<dbReference type="RefSeq" id="XP_013079832.2">
    <property type="nucleotide sequence ID" value="XM_013224378.2"/>
</dbReference>
<dbReference type="VEuPathDB" id="VectorBase:BGLAX_031883"/>
<dbReference type="KEGG" id="bgt:106065541"/>
<dbReference type="AlphaFoldDB" id="A0A2C9LTV7"/>
<protein>
    <submittedName>
        <fullName evidence="1">Uncharacterized protein</fullName>
    </submittedName>
</protein>
<dbReference type="Proteomes" id="UP000076420">
    <property type="component" value="Unassembled WGS sequence"/>
</dbReference>
<organism evidence="1 2">
    <name type="scientific">Biomphalaria glabrata</name>
    <name type="common">Bloodfluke planorb</name>
    <name type="synonym">Freshwater snail</name>
    <dbReference type="NCBI Taxonomy" id="6526"/>
    <lineage>
        <taxon>Eukaryota</taxon>
        <taxon>Metazoa</taxon>
        <taxon>Spiralia</taxon>
        <taxon>Lophotrochozoa</taxon>
        <taxon>Mollusca</taxon>
        <taxon>Gastropoda</taxon>
        <taxon>Heterobranchia</taxon>
        <taxon>Euthyneura</taxon>
        <taxon>Panpulmonata</taxon>
        <taxon>Hygrophila</taxon>
        <taxon>Lymnaeoidea</taxon>
        <taxon>Planorbidae</taxon>
        <taxon>Biomphalaria</taxon>
    </lineage>
</organism>
<evidence type="ECO:0000313" key="1">
    <source>
        <dbReference type="EnsemblMetazoa" id="BGLB034917-PA"/>
    </source>
</evidence>
<name>A0A2C9LTV7_BIOGL</name>
<evidence type="ECO:0000313" key="2">
    <source>
        <dbReference type="Proteomes" id="UP000076420"/>
    </source>
</evidence>
<gene>
    <name evidence="1" type="primary">106065541</name>
</gene>
<dbReference type="VEuPathDB" id="VectorBase:BGLB034917"/>
<sequence>MAQLTNTDTQGTCFYGEETGTHECLLSEGGEGNLQSDYFLCEKNPGHKEFTPMKSFRLENLPELYRDPGLYEYVKAVAELTVRLEVTVTSPHRPEFYPGTQVPFPFYDLRGKKTMRYGSGQINVFKYENGYGCDCRSSALDIFGDIYKKIYKTCTCKKCQSSEVPSTIWWEIVVHTAAHVVFDDVEASENTICKLFYDEQDSDVFIIYDLR</sequence>
<accession>A0A2C9LTV7</accession>